<evidence type="ECO:0000256" key="2">
    <source>
        <dbReference type="SAM" id="Phobius"/>
    </source>
</evidence>
<feature type="compositionally biased region" description="Pro residues" evidence="1">
    <location>
        <begin position="143"/>
        <end position="152"/>
    </location>
</feature>
<dbReference type="EMBL" id="CAUYUJ010014822">
    <property type="protein sequence ID" value="CAK0846432.1"/>
    <property type="molecule type" value="Genomic_DNA"/>
</dbReference>
<name>A0ABN9TL33_9DINO</name>
<protein>
    <recommendedName>
        <fullName evidence="5">Autophagy-related protein 9</fullName>
    </recommendedName>
</protein>
<feature type="transmembrane region" description="Helical" evidence="2">
    <location>
        <begin position="183"/>
        <end position="205"/>
    </location>
</feature>
<proteinExistence type="predicted"/>
<comment type="caution">
    <text evidence="3">The sequence shown here is derived from an EMBL/GenBank/DDBJ whole genome shotgun (WGS) entry which is preliminary data.</text>
</comment>
<keyword evidence="2" id="KW-0472">Membrane</keyword>
<keyword evidence="4" id="KW-1185">Reference proteome</keyword>
<organism evidence="3 4">
    <name type="scientific">Prorocentrum cordatum</name>
    <dbReference type="NCBI Taxonomy" id="2364126"/>
    <lineage>
        <taxon>Eukaryota</taxon>
        <taxon>Sar</taxon>
        <taxon>Alveolata</taxon>
        <taxon>Dinophyceae</taxon>
        <taxon>Prorocentrales</taxon>
        <taxon>Prorocentraceae</taxon>
        <taxon>Prorocentrum</taxon>
    </lineage>
</organism>
<feature type="region of interest" description="Disordered" evidence="1">
    <location>
        <begin position="243"/>
        <end position="393"/>
    </location>
</feature>
<evidence type="ECO:0000313" key="4">
    <source>
        <dbReference type="Proteomes" id="UP001189429"/>
    </source>
</evidence>
<gene>
    <name evidence="3" type="ORF">PCOR1329_LOCUS39924</name>
</gene>
<feature type="region of interest" description="Disordered" evidence="1">
    <location>
        <begin position="141"/>
        <end position="164"/>
    </location>
</feature>
<accession>A0ABN9TL33</accession>
<evidence type="ECO:0008006" key="5">
    <source>
        <dbReference type="Google" id="ProtNLM"/>
    </source>
</evidence>
<keyword evidence="2" id="KW-1133">Transmembrane helix</keyword>
<evidence type="ECO:0000256" key="1">
    <source>
        <dbReference type="SAM" id="MobiDB-lite"/>
    </source>
</evidence>
<reference evidence="3" key="1">
    <citation type="submission" date="2023-10" db="EMBL/GenBank/DDBJ databases">
        <authorList>
            <person name="Chen Y."/>
            <person name="Shah S."/>
            <person name="Dougan E. K."/>
            <person name="Thang M."/>
            <person name="Chan C."/>
        </authorList>
    </citation>
    <scope>NUCLEOTIDE SEQUENCE [LARGE SCALE GENOMIC DNA]</scope>
</reference>
<feature type="transmembrane region" description="Helical" evidence="2">
    <location>
        <begin position="19"/>
        <end position="37"/>
    </location>
</feature>
<evidence type="ECO:0000313" key="3">
    <source>
        <dbReference type="EMBL" id="CAK0846432.1"/>
    </source>
</evidence>
<feature type="compositionally biased region" description="Basic and acidic residues" evidence="1">
    <location>
        <begin position="258"/>
        <end position="273"/>
    </location>
</feature>
<dbReference type="Proteomes" id="UP001189429">
    <property type="component" value="Unassembled WGS sequence"/>
</dbReference>
<sequence>MLAVEYAATEDYQKAERDYLFLIYKLAVIMVLLCSVFSDLKETIIPQATFVAAFPSAEALERRGEASIEEGTEVDPHDDDLVKYKIKGITKMHRVSLFFVIVARTIMFFVLLIVGVIFLLRETDYLNLILNGLGSTALHRGPPAGPVPPAAEPVPEGEGRERAARRGATHRVQVPEPQPAQDIVWFCAMVLILALSMYMYAVFILQPVTEALSDTLRVPQRGAHVQRGEGLLPQLLGQLLAARGAGGDRRHPGSARVGPRELDRRPPERRGVQETDELPGEFQVRARQARRQARGPRAGGAPRQRRRGARSDRQRPRAGRGSRGHGGDGEQSPGRRGQQAEGLRRARQAFARCCARGQPDRPPAGVGLRGRSSTCGAAPGDPAGDTGEGGRRRFRGDVEGALLVSNLMAEDMSPVASWYRT</sequence>
<feature type="transmembrane region" description="Helical" evidence="2">
    <location>
        <begin position="95"/>
        <end position="120"/>
    </location>
</feature>
<keyword evidence="2" id="KW-0812">Transmembrane</keyword>
<feature type="compositionally biased region" description="Low complexity" evidence="1">
    <location>
        <begin position="376"/>
        <end position="385"/>
    </location>
</feature>